<dbReference type="Pfam" id="PF03619">
    <property type="entry name" value="Solute_trans_a"/>
    <property type="match status" value="1"/>
</dbReference>
<evidence type="ECO:0000256" key="2">
    <source>
        <dbReference type="ARBA" id="ARBA00022692"/>
    </source>
</evidence>
<dbReference type="AlphaFoldDB" id="A0A843VGE9"/>
<dbReference type="EMBL" id="NMUH01001744">
    <property type="protein sequence ID" value="MQL95035.1"/>
    <property type="molecule type" value="Genomic_DNA"/>
</dbReference>
<dbReference type="InterPro" id="IPR005178">
    <property type="entry name" value="Ostalpha/TMEM184C"/>
</dbReference>
<evidence type="ECO:0000256" key="5">
    <source>
        <dbReference type="SAM" id="Phobius"/>
    </source>
</evidence>
<evidence type="ECO:0000256" key="4">
    <source>
        <dbReference type="ARBA" id="ARBA00023136"/>
    </source>
</evidence>
<comment type="caution">
    <text evidence="6">The sequence shown here is derived from an EMBL/GenBank/DDBJ whole genome shotgun (WGS) entry which is preliminary data.</text>
</comment>
<evidence type="ECO:0000313" key="7">
    <source>
        <dbReference type="Proteomes" id="UP000652761"/>
    </source>
</evidence>
<keyword evidence="7" id="KW-1185">Reference proteome</keyword>
<name>A0A843VGE9_COLES</name>
<dbReference type="GO" id="GO:0016020">
    <property type="term" value="C:membrane"/>
    <property type="evidence" value="ECO:0007669"/>
    <property type="project" value="UniProtKB-SubCell"/>
</dbReference>
<feature type="transmembrane region" description="Helical" evidence="5">
    <location>
        <begin position="6"/>
        <end position="26"/>
    </location>
</feature>
<organism evidence="6 7">
    <name type="scientific">Colocasia esculenta</name>
    <name type="common">Wild taro</name>
    <name type="synonym">Arum esculentum</name>
    <dbReference type="NCBI Taxonomy" id="4460"/>
    <lineage>
        <taxon>Eukaryota</taxon>
        <taxon>Viridiplantae</taxon>
        <taxon>Streptophyta</taxon>
        <taxon>Embryophyta</taxon>
        <taxon>Tracheophyta</taxon>
        <taxon>Spermatophyta</taxon>
        <taxon>Magnoliopsida</taxon>
        <taxon>Liliopsida</taxon>
        <taxon>Araceae</taxon>
        <taxon>Aroideae</taxon>
        <taxon>Colocasieae</taxon>
        <taxon>Colocasia</taxon>
    </lineage>
</organism>
<evidence type="ECO:0000256" key="1">
    <source>
        <dbReference type="ARBA" id="ARBA00004141"/>
    </source>
</evidence>
<accession>A0A843VGE9</accession>
<proteinExistence type="predicted"/>
<evidence type="ECO:0000256" key="3">
    <source>
        <dbReference type="ARBA" id="ARBA00022989"/>
    </source>
</evidence>
<comment type="subcellular location">
    <subcellularLocation>
        <location evidence="1">Membrane</location>
        <topology evidence="1">Multi-pass membrane protein</topology>
    </subcellularLocation>
</comment>
<evidence type="ECO:0000313" key="6">
    <source>
        <dbReference type="EMBL" id="MQL95035.1"/>
    </source>
</evidence>
<keyword evidence="4 5" id="KW-0472">Membrane</keyword>
<protein>
    <submittedName>
        <fullName evidence="6">Uncharacterized protein</fullName>
    </submittedName>
</protein>
<keyword evidence="2 5" id="KW-0812">Transmembrane</keyword>
<reference evidence="6" key="1">
    <citation type="submission" date="2017-07" db="EMBL/GenBank/DDBJ databases">
        <title>Taro Niue Genome Assembly and Annotation.</title>
        <authorList>
            <person name="Atibalentja N."/>
            <person name="Keating K."/>
            <person name="Fields C.J."/>
        </authorList>
    </citation>
    <scope>NUCLEOTIDE SEQUENCE</scope>
    <source>
        <strain evidence="6">Niue_2</strain>
        <tissue evidence="6">Leaf</tissue>
    </source>
</reference>
<sequence length="121" mass="13368">MAPIYYIIVAFPCTVGAIALAIFHIYRHLINYTEPTYQRYIVRIIFMVPRVDETEFHLIELLQLMGVASAAAGDGSDSAGQSCRRPLRYRRMMEPAAVVAEAGVAGGSGGGRSCSRSEWRQ</sequence>
<dbReference type="Proteomes" id="UP000652761">
    <property type="component" value="Unassembled WGS sequence"/>
</dbReference>
<dbReference type="OrthoDB" id="5348404at2759"/>
<keyword evidence="3 5" id="KW-1133">Transmembrane helix</keyword>
<gene>
    <name evidence="6" type="ORF">Taro_027698</name>
</gene>